<proteinExistence type="predicted"/>
<feature type="compositionally biased region" description="Acidic residues" evidence="1">
    <location>
        <begin position="120"/>
        <end position="130"/>
    </location>
</feature>
<dbReference type="EMBL" id="PKPP01000995">
    <property type="protein sequence ID" value="PWA86650.1"/>
    <property type="molecule type" value="Genomic_DNA"/>
</dbReference>
<name>A0A2U1PLL9_ARTAN</name>
<gene>
    <name evidence="2" type="ORF">CTI12_AA138550</name>
</gene>
<reference evidence="2 3" key="1">
    <citation type="journal article" date="2018" name="Mol. Plant">
        <title>The genome of Artemisia annua provides insight into the evolution of Asteraceae family and artemisinin biosynthesis.</title>
        <authorList>
            <person name="Shen Q."/>
            <person name="Zhang L."/>
            <person name="Liao Z."/>
            <person name="Wang S."/>
            <person name="Yan T."/>
            <person name="Shi P."/>
            <person name="Liu M."/>
            <person name="Fu X."/>
            <person name="Pan Q."/>
            <person name="Wang Y."/>
            <person name="Lv Z."/>
            <person name="Lu X."/>
            <person name="Zhang F."/>
            <person name="Jiang W."/>
            <person name="Ma Y."/>
            <person name="Chen M."/>
            <person name="Hao X."/>
            <person name="Li L."/>
            <person name="Tang Y."/>
            <person name="Lv G."/>
            <person name="Zhou Y."/>
            <person name="Sun X."/>
            <person name="Brodelius P.E."/>
            <person name="Rose J.K.C."/>
            <person name="Tang K."/>
        </authorList>
    </citation>
    <scope>NUCLEOTIDE SEQUENCE [LARGE SCALE GENOMIC DNA]</scope>
    <source>
        <strain evidence="3">cv. Huhao1</strain>
        <tissue evidence="2">Leaf</tissue>
    </source>
</reference>
<feature type="region of interest" description="Disordered" evidence="1">
    <location>
        <begin position="94"/>
        <end position="130"/>
    </location>
</feature>
<keyword evidence="3" id="KW-1185">Reference proteome</keyword>
<evidence type="ECO:0000313" key="3">
    <source>
        <dbReference type="Proteomes" id="UP000245207"/>
    </source>
</evidence>
<sequence>MCKFIISVWVKNNAPRHDLCGVQVAQKPKSFTYRLKKDVEKAKKEKKSKKETNGKTVDTSTKVSNAFDILSSMADLDDDVRMNSTFPPIEKVILTPSTTIDVEDHTADEDESEDNKVEEDKDDEDEREDG</sequence>
<evidence type="ECO:0000256" key="1">
    <source>
        <dbReference type="SAM" id="MobiDB-lite"/>
    </source>
</evidence>
<organism evidence="2 3">
    <name type="scientific">Artemisia annua</name>
    <name type="common">Sweet wormwood</name>
    <dbReference type="NCBI Taxonomy" id="35608"/>
    <lineage>
        <taxon>Eukaryota</taxon>
        <taxon>Viridiplantae</taxon>
        <taxon>Streptophyta</taxon>
        <taxon>Embryophyta</taxon>
        <taxon>Tracheophyta</taxon>
        <taxon>Spermatophyta</taxon>
        <taxon>Magnoliopsida</taxon>
        <taxon>eudicotyledons</taxon>
        <taxon>Gunneridae</taxon>
        <taxon>Pentapetalae</taxon>
        <taxon>asterids</taxon>
        <taxon>campanulids</taxon>
        <taxon>Asterales</taxon>
        <taxon>Asteraceae</taxon>
        <taxon>Asteroideae</taxon>
        <taxon>Anthemideae</taxon>
        <taxon>Artemisiinae</taxon>
        <taxon>Artemisia</taxon>
    </lineage>
</organism>
<dbReference type="AlphaFoldDB" id="A0A2U1PLL9"/>
<accession>A0A2U1PLL9</accession>
<protein>
    <submittedName>
        <fullName evidence="2">Uncharacterized protein</fullName>
    </submittedName>
</protein>
<evidence type="ECO:0000313" key="2">
    <source>
        <dbReference type="EMBL" id="PWA86650.1"/>
    </source>
</evidence>
<dbReference type="Proteomes" id="UP000245207">
    <property type="component" value="Unassembled WGS sequence"/>
</dbReference>
<comment type="caution">
    <text evidence="2">The sequence shown here is derived from an EMBL/GenBank/DDBJ whole genome shotgun (WGS) entry which is preliminary data.</text>
</comment>